<keyword evidence="2" id="KW-1133">Transmembrane helix</keyword>
<organism evidence="5 6">
    <name type="scientific">Conger conger</name>
    <name type="common">Conger eel</name>
    <name type="synonym">Muraena conger</name>
    <dbReference type="NCBI Taxonomy" id="82655"/>
    <lineage>
        <taxon>Eukaryota</taxon>
        <taxon>Metazoa</taxon>
        <taxon>Chordata</taxon>
        <taxon>Craniata</taxon>
        <taxon>Vertebrata</taxon>
        <taxon>Euteleostomi</taxon>
        <taxon>Actinopterygii</taxon>
        <taxon>Neopterygii</taxon>
        <taxon>Teleostei</taxon>
        <taxon>Anguilliformes</taxon>
        <taxon>Congridae</taxon>
        <taxon>Conger</taxon>
    </lineage>
</organism>
<feature type="domain" description="Fibronectin type-III" evidence="4">
    <location>
        <begin position="129"/>
        <end position="230"/>
    </location>
</feature>
<feature type="compositionally biased region" description="Gly residues" evidence="1">
    <location>
        <begin position="364"/>
        <end position="373"/>
    </location>
</feature>
<evidence type="ECO:0000256" key="1">
    <source>
        <dbReference type="SAM" id="MobiDB-lite"/>
    </source>
</evidence>
<dbReference type="Gene3D" id="2.60.40.10">
    <property type="entry name" value="Immunoglobulins"/>
    <property type="match status" value="2"/>
</dbReference>
<evidence type="ECO:0000259" key="4">
    <source>
        <dbReference type="PROSITE" id="PS50853"/>
    </source>
</evidence>
<feature type="compositionally biased region" description="Basic and acidic residues" evidence="1">
    <location>
        <begin position="343"/>
        <end position="352"/>
    </location>
</feature>
<dbReference type="Pfam" id="PF09294">
    <property type="entry name" value="Interfer-bind"/>
    <property type="match status" value="1"/>
</dbReference>
<evidence type="ECO:0000256" key="3">
    <source>
        <dbReference type="SAM" id="SignalP"/>
    </source>
</evidence>
<dbReference type="Proteomes" id="UP001152803">
    <property type="component" value="Unassembled WGS sequence"/>
</dbReference>
<sequence>MNVVLGVALMFFGHVSKVSALLPRPENVTLETLNTHYVLAWAWNPDRGCTGNQKPTFTAQYLPKFKLRSKKRVWTSACTDTSDAYCDFTSCDLHYLGMYVLRVRARCAGRNSEWAQLDFCPDKQAHLGPPSKVVVIPGIRLLEVQISDPLTSKNTSMKETYPELYYLIMYWKDTQNVVKDYHYLNTSINIVTLPDLEPWAVYCFRVQSRYNFYNKISSFSQMLCQQTTDRTPLWQILLWFLASLVLCFLCVLLPSYGLLKFYWLVKATFFPNCQLPDNIQEYLYDSSPDSDRPRLLTPESEVEVCCDSLDVCPVVVLPEIHAPAHVPYALDPDQDQDLDPDLDPSRHSRQDSGDSGVYSTEGSGQTGGTGTGTGAEQVKMVEMGAETRTECLNAAPCGRGLKCKPQFPSVWAAEDVLEECV</sequence>
<dbReference type="GO" id="GO:0005886">
    <property type="term" value="C:plasma membrane"/>
    <property type="evidence" value="ECO:0007669"/>
    <property type="project" value="TreeGrafter"/>
</dbReference>
<gene>
    <name evidence="5" type="ORF">COCON_G00047540</name>
</gene>
<dbReference type="InterPro" id="IPR015373">
    <property type="entry name" value="Interferon/interleukin_rcp_dom"/>
</dbReference>
<evidence type="ECO:0000256" key="2">
    <source>
        <dbReference type="SAM" id="Phobius"/>
    </source>
</evidence>
<dbReference type="PROSITE" id="PS50853">
    <property type="entry name" value="FN3"/>
    <property type="match status" value="1"/>
</dbReference>
<dbReference type="Pfam" id="PF01108">
    <property type="entry name" value="Tissue_fac"/>
    <property type="match status" value="1"/>
</dbReference>
<dbReference type="GO" id="GO:0004904">
    <property type="term" value="F:interferon receptor activity"/>
    <property type="evidence" value="ECO:0007669"/>
    <property type="project" value="TreeGrafter"/>
</dbReference>
<dbReference type="OrthoDB" id="9944680at2759"/>
<feature type="signal peptide" evidence="3">
    <location>
        <begin position="1"/>
        <end position="20"/>
    </location>
</feature>
<feature type="compositionally biased region" description="Acidic residues" evidence="1">
    <location>
        <begin position="332"/>
        <end position="342"/>
    </location>
</feature>
<name>A0A9Q1DUW3_CONCO</name>
<evidence type="ECO:0000313" key="6">
    <source>
        <dbReference type="Proteomes" id="UP001152803"/>
    </source>
</evidence>
<keyword evidence="6" id="KW-1185">Reference proteome</keyword>
<accession>A0A9Q1DUW3</accession>
<dbReference type="InterPro" id="IPR050650">
    <property type="entry name" value="Type-II_Cytokine-TF_Rcpt"/>
</dbReference>
<keyword evidence="2" id="KW-0812">Transmembrane</keyword>
<dbReference type="PANTHER" id="PTHR20859">
    <property type="entry name" value="INTERFERON/INTERLEUKIN RECEPTOR"/>
    <property type="match status" value="1"/>
</dbReference>
<dbReference type="InterPro" id="IPR013783">
    <property type="entry name" value="Ig-like_fold"/>
</dbReference>
<keyword evidence="3" id="KW-0732">Signal</keyword>
<dbReference type="InterPro" id="IPR036116">
    <property type="entry name" value="FN3_sf"/>
</dbReference>
<feature type="region of interest" description="Disordered" evidence="1">
    <location>
        <begin position="328"/>
        <end position="374"/>
    </location>
</feature>
<protein>
    <recommendedName>
        <fullName evidence="4">Fibronectin type-III domain-containing protein</fullName>
    </recommendedName>
</protein>
<dbReference type="AlphaFoldDB" id="A0A9Q1DUW3"/>
<dbReference type="InterPro" id="IPR003961">
    <property type="entry name" value="FN3_dom"/>
</dbReference>
<dbReference type="CDD" id="cd00063">
    <property type="entry name" value="FN3"/>
    <property type="match status" value="1"/>
</dbReference>
<keyword evidence="2" id="KW-0472">Membrane</keyword>
<feature type="chain" id="PRO_5040401476" description="Fibronectin type-III domain-containing protein" evidence="3">
    <location>
        <begin position="21"/>
        <end position="421"/>
    </location>
</feature>
<comment type="caution">
    <text evidence="5">The sequence shown here is derived from an EMBL/GenBank/DDBJ whole genome shotgun (WGS) entry which is preliminary data.</text>
</comment>
<dbReference type="PANTHER" id="PTHR20859:SF85">
    <property type="entry name" value="INTERFERON ALPHA_BETA RECEPTOR 1 ISOFORM X1"/>
    <property type="match status" value="1"/>
</dbReference>
<feature type="transmembrane region" description="Helical" evidence="2">
    <location>
        <begin position="236"/>
        <end position="259"/>
    </location>
</feature>
<evidence type="ECO:0000313" key="5">
    <source>
        <dbReference type="EMBL" id="KAJ8282235.1"/>
    </source>
</evidence>
<dbReference type="EMBL" id="JAFJMO010000003">
    <property type="protein sequence ID" value="KAJ8282235.1"/>
    <property type="molecule type" value="Genomic_DNA"/>
</dbReference>
<dbReference type="SUPFAM" id="SSF49265">
    <property type="entry name" value="Fibronectin type III"/>
    <property type="match status" value="2"/>
</dbReference>
<reference evidence="5" key="1">
    <citation type="journal article" date="2023" name="Science">
        <title>Genome structures resolve the early diversification of teleost fishes.</title>
        <authorList>
            <person name="Parey E."/>
            <person name="Louis A."/>
            <person name="Montfort J."/>
            <person name="Bouchez O."/>
            <person name="Roques C."/>
            <person name="Iampietro C."/>
            <person name="Lluch J."/>
            <person name="Castinel A."/>
            <person name="Donnadieu C."/>
            <person name="Desvignes T."/>
            <person name="Floi Bucao C."/>
            <person name="Jouanno E."/>
            <person name="Wen M."/>
            <person name="Mejri S."/>
            <person name="Dirks R."/>
            <person name="Jansen H."/>
            <person name="Henkel C."/>
            <person name="Chen W.J."/>
            <person name="Zahm M."/>
            <person name="Cabau C."/>
            <person name="Klopp C."/>
            <person name="Thompson A.W."/>
            <person name="Robinson-Rechavi M."/>
            <person name="Braasch I."/>
            <person name="Lecointre G."/>
            <person name="Bobe J."/>
            <person name="Postlethwait J.H."/>
            <person name="Berthelot C."/>
            <person name="Roest Crollius H."/>
            <person name="Guiguen Y."/>
        </authorList>
    </citation>
    <scope>NUCLEOTIDE SEQUENCE</scope>
    <source>
        <strain evidence="5">Concon-B</strain>
    </source>
</reference>
<proteinExistence type="predicted"/>